<proteinExistence type="predicted"/>
<dbReference type="AlphaFoldDB" id="A0A7M7N2B0"/>
<dbReference type="PRINTS" id="PR00176">
    <property type="entry name" value="NANEUSMPORT"/>
</dbReference>
<evidence type="ECO:0000256" key="6">
    <source>
        <dbReference type="PIRSR" id="PIRSR600175-1"/>
    </source>
</evidence>
<reference evidence="10" key="1">
    <citation type="submission" date="2015-02" db="EMBL/GenBank/DDBJ databases">
        <title>Genome sequencing for Strongylocentrotus purpuratus.</title>
        <authorList>
            <person name="Murali S."/>
            <person name="Liu Y."/>
            <person name="Vee V."/>
            <person name="English A."/>
            <person name="Wang M."/>
            <person name="Skinner E."/>
            <person name="Han Y."/>
            <person name="Muzny D.M."/>
            <person name="Worley K.C."/>
            <person name="Gibbs R.A."/>
        </authorList>
    </citation>
    <scope>NUCLEOTIDE SEQUENCE</scope>
</reference>
<feature type="transmembrane region" description="Helical" evidence="8">
    <location>
        <begin position="45"/>
        <end position="65"/>
    </location>
</feature>
<feature type="transmembrane region" description="Helical" evidence="8">
    <location>
        <begin position="219"/>
        <end position="242"/>
    </location>
</feature>
<feature type="transmembrane region" description="Helical" evidence="8">
    <location>
        <begin position="294"/>
        <end position="315"/>
    </location>
</feature>
<evidence type="ECO:0000313" key="10">
    <source>
        <dbReference type="Proteomes" id="UP000007110"/>
    </source>
</evidence>
<protein>
    <recommendedName>
        <fullName evidence="11">Transporter</fullName>
    </recommendedName>
</protein>
<dbReference type="GO" id="GO:0005332">
    <property type="term" value="F:gamma-aminobutyric acid:sodium:chloride symporter activity"/>
    <property type="evidence" value="ECO:0000318"/>
    <property type="project" value="GO_Central"/>
</dbReference>
<evidence type="ECO:0000256" key="8">
    <source>
        <dbReference type="SAM" id="Phobius"/>
    </source>
</evidence>
<feature type="transmembrane region" description="Helical" evidence="8">
    <location>
        <begin position="464"/>
        <end position="489"/>
    </location>
</feature>
<evidence type="ECO:0000256" key="2">
    <source>
        <dbReference type="ARBA" id="ARBA00022448"/>
    </source>
</evidence>
<keyword evidence="6" id="KW-0479">Metal-binding</keyword>
<feature type="transmembrane region" description="Helical" evidence="8">
    <location>
        <begin position="539"/>
        <end position="561"/>
    </location>
</feature>
<name>A0A7M7N2B0_STRPU</name>
<dbReference type="PANTHER" id="PTHR11616:SF325">
    <property type="entry name" value="TRANSPORTER"/>
    <property type="match status" value="1"/>
</dbReference>
<keyword evidence="4 8" id="KW-1133">Transmembrane helix</keyword>
<keyword evidence="7" id="KW-1015">Disulfide bond</keyword>
<evidence type="ECO:0000313" key="9">
    <source>
        <dbReference type="EnsemblMetazoa" id="XP_030829597"/>
    </source>
</evidence>
<evidence type="ECO:0000256" key="7">
    <source>
        <dbReference type="PIRSR" id="PIRSR600175-2"/>
    </source>
</evidence>
<dbReference type="OrthoDB" id="6581954at2759"/>
<feature type="binding site" evidence="6">
    <location>
        <position position="24"/>
    </location>
    <ligand>
        <name>Na(+)</name>
        <dbReference type="ChEBI" id="CHEBI:29101"/>
        <label>1</label>
    </ligand>
</feature>
<reference evidence="9" key="2">
    <citation type="submission" date="2021-01" db="UniProtKB">
        <authorList>
            <consortium name="EnsemblMetazoa"/>
        </authorList>
    </citation>
    <scope>IDENTIFICATION</scope>
</reference>
<dbReference type="GO" id="GO:0006865">
    <property type="term" value="P:amino acid transport"/>
    <property type="evidence" value="ECO:0000318"/>
    <property type="project" value="GO_Central"/>
</dbReference>
<evidence type="ECO:0000256" key="3">
    <source>
        <dbReference type="ARBA" id="ARBA00022692"/>
    </source>
</evidence>
<feature type="transmembrane region" description="Helical" evidence="8">
    <location>
        <begin position="359"/>
        <end position="387"/>
    </location>
</feature>
<dbReference type="EnsemblMetazoa" id="XM_030973737">
    <property type="protein sequence ID" value="XP_030829597"/>
    <property type="gene ID" value="LOC757159"/>
</dbReference>
<keyword evidence="6" id="KW-0915">Sodium</keyword>
<feature type="disulfide bond" evidence="7">
    <location>
        <begin position="130"/>
        <end position="139"/>
    </location>
</feature>
<organism evidence="9 10">
    <name type="scientific">Strongylocentrotus purpuratus</name>
    <name type="common">Purple sea urchin</name>
    <dbReference type="NCBI Taxonomy" id="7668"/>
    <lineage>
        <taxon>Eukaryota</taxon>
        <taxon>Metazoa</taxon>
        <taxon>Echinodermata</taxon>
        <taxon>Eleutherozoa</taxon>
        <taxon>Echinozoa</taxon>
        <taxon>Echinoidea</taxon>
        <taxon>Euechinoidea</taxon>
        <taxon>Echinacea</taxon>
        <taxon>Camarodonta</taxon>
        <taxon>Echinidea</taxon>
        <taxon>Strongylocentrotidae</taxon>
        <taxon>Strongylocentrotus</taxon>
    </lineage>
</organism>
<dbReference type="KEGG" id="spu:757159"/>
<dbReference type="Proteomes" id="UP000007110">
    <property type="component" value="Unassembled WGS sequence"/>
</dbReference>
<dbReference type="GO" id="GO:0046872">
    <property type="term" value="F:metal ion binding"/>
    <property type="evidence" value="ECO:0007669"/>
    <property type="project" value="UniProtKB-KW"/>
</dbReference>
<feature type="binding site" evidence="6">
    <location>
        <position position="367"/>
    </location>
    <ligand>
        <name>Na(+)</name>
        <dbReference type="ChEBI" id="CHEBI:29101"/>
        <label>1</label>
    </ligand>
</feature>
<dbReference type="InterPro" id="IPR037272">
    <property type="entry name" value="SNS_sf"/>
</dbReference>
<feature type="transmembrane region" description="Helical" evidence="8">
    <location>
        <begin position="501"/>
        <end position="519"/>
    </location>
</feature>
<keyword evidence="2" id="KW-0813">Transport</keyword>
<evidence type="ECO:0000256" key="1">
    <source>
        <dbReference type="ARBA" id="ARBA00004141"/>
    </source>
</evidence>
<evidence type="ECO:0000256" key="5">
    <source>
        <dbReference type="ARBA" id="ARBA00023136"/>
    </source>
</evidence>
<sequence>MSDQAVIDRERWSWRFESIGTNIGFVACFQNLWRFPYLCYANGGFLFLIPYLLCSMFLAIPLMFLETALGQYTSSGPIRAWKICPLFQGIGVATTVVAWWRTIYHNVILAWTLYYLYSSCLGGELPWTRCNNVWNTPSCLESSSKWVCVNGTYIIGNKWDTYPTEAPRAPSWNSRDVAGSSDNPDKCAYNYPSTTYPAHEFWRFNVLNQTDGIHDVGRIVWYLALNLFLAWTLIYFGLWMGVKLSGKIAYVTVPYIHLVLAAFFIRGVTLPGAYDGLRFFLYPNIYLLGRTQVWIAAGTEVFYSFSIGLGAYTALGSFNKFHYNFYRLVQKHLLVIFSSRGKKRKAAGTKANSESLDQLYMIVAFLNVITSIYSVIIVSSFVGFVAFAEDIPISGAVDKGPGLFFVVFPRAFAAMPSSRVSAIFFFLVVLKIGLNSQLVMVKAFITSVLDLFPTSLRIGYYKGLFVLGVCFVNFLIGLSMVTQGGFYVFTLFSHYGDSPFPIVWICFFESIAIGWFYGVRKFSRDIAEMLRWQQIEWYIICWPVTVPIIALLVWIGNIVYWAPLSFSSGYPSWANGLGFCMTLSSMVCIPAGAVYSIFYHMIKGEGPTMTRLKKVIQPTIVPFRYELHVEPDGVEMT</sequence>
<dbReference type="GeneID" id="757159"/>
<dbReference type="RefSeq" id="XP_030829597.1">
    <property type="nucleotide sequence ID" value="XM_030973737.1"/>
</dbReference>
<evidence type="ECO:0008006" key="11">
    <source>
        <dbReference type="Google" id="ProtNLM"/>
    </source>
</evidence>
<feature type="transmembrane region" description="Helical" evidence="8">
    <location>
        <begin position="86"/>
        <end position="104"/>
    </location>
</feature>
<comment type="subcellular location">
    <subcellularLocation>
        <location evidence="1">Membrane</location>
        <topology evidence="1">Multi-pass membrane protein</topology>
    </subcellularLocation>
</comment>
<dbReference type="InterPro" id="IPR000175">
    <property type="entry name" value="Na/ntran_symport"/>
</dbReference>
<feature type="binding site" evidence="6">
    <location>
        <position position="304"/>
    </location>
    <ligand>
        <name>Na(+)</name>
        <dbReference type="ChEBI" id="CHEBI:29101"/>
        <label>1</label>
    </ligand>
</feature>
<dbReference type="GO" id="GO:0005886">
    <property type="term" value="C:plasma membrane"/>
    <property type="evidence" value="ECO:0000318"/>
    <property type="project" value="GO_Central"/>
</dbReference>
<dbReference type="GO" id="GO:0035725">
    <property type="term" value="P:sodium ion transmembrane transport"/>
    <property type="evidence" value="ECO:0000318"/>
    <property type="project" value="GO_Central"/>
</dbReference>
<feature type="binding site" evidence="6">
    <location>
        <position position="31"/>
    </location>
    <ligand>
        <name>Na(+)</name>
        <dbReference type="ChEBI" id="CHEBI:29101"/>
        <label>1</label>
    </ligand>
</feature>
<feature type="transmembrane region" description="Helical" evidence="8">
    <location>
        <begin position="573"/>
        <end position="599"/>
    </location>
</feature>
<keyword evidence="5 8" id="KW-0472">Membrane</keyword>
<dbReference type="PANTHER" id="PTHR11616">
    <property type="entry name" value="SODIUM/CHLORIDE DEPENDENT TRANSPORTER"/>
    <property type="match status" value="1"/>
</dbReference>
<keyword evidence="3 8" id="KW-0812">Transmembrane</keyword>
<dbReference type="PROSITE" id="PS50267">
    <property type="entry name" value="NA_NEUROTRAN_SYMP_3"/>
    <property type="match status" value="1"/>
</dbReference>
<dbReference type="InParanoid" id="A0A7M7N2B0"/>
<feature type="binding site" evidence="6">
    <location>
        <position position="436"/>
    </location>
    <ligand>
        <name>Na(+)</name>
        <dbReference type="ChEBI" id="CHEBI:29101"/>
        <label>1</label>
    </ligand>
</feature>
<evidence type="ECO:0000256" key="4">
    <source>
        <dbReference type="ARBA" id="ARBA00022989"/>
    </source>
</evidence>
<feature type="transmembrane region" description="Helical" evidence="8">
    <location>
        <begin position="254"/>
        <end position="274"/>
    </location>
</feature>
<dbReference type="SUPFAM" id="SSF161070">
    <property type="entry name" value="SNF-like"/>
    <property type="match status" value="2"/>
</dbReference>
<keyword evidence="10" id="KW-1185">Reference proteome</keyword>
<dbReference type="Pfam" id="PF00209">
    <property type="entry name" value="SNF"/>
    <property type="match status" value="2"/>
</dbReference>
<accession>A0A7M7N2B0</accession>